<keyword evidence="2" id="KW-1185">Reference proteome</keyword>
<organism evidence="1 2">
    <name type="scientific">Aureliella helgolandensis</name>
    <dbReference type="NCBI Taxonomy" id="2527968"/>
    <lineage>
        <taxon>Bacteria</taxon>
        <taxon>Pseudomonadati</taxon>
        <taxon>Planctomycetota</taxon>
        <taxon>Planctomycetia</taxon>
        <taxon>Pirellulales</taxon>
        <taxon>Pirellulaceae</taxon>
        <taxon>Aureliella</taxon>
    </lineage>
</organism>
<evidence type="ECO:0000313" key="1">
    <source>
        <dbReference type="EMBL" id="QDV23733.1"/>
    </source>
</evidence>
<name>A0A518G561_9BACT</name>
<proteinExistence type="predicted"/>
<protein>
    <submittedName>
        <fullName evidence="1">Uncharacterized protein</fullName>
    </submittedName>
</protein>
<sequence>MFFRTLKLNSSIARQVTTWLVLIALLLSVVPIPLARVQVLSGDSVPFPCQSCACGCVTAEQCWTSCCCYSPSERLQWAQENGVTPPAYAVITESPPQVESSTNSLATANGCSTGCCAAGSEKAVQSRETTRSETAVCPNCVTAACGTDAQPANTSSMAYTTGDCCNRATCGLQDESPVESTTVPEAADKVVVSWLALKCQGRSSEFTLLPWAVLESTTISLPPLPPWIDTLTVFDVCRATLFRAPDLPPPRVWNA</sequence>
<dbReference type="KEGG" id="ahel:Q31a_20380"/>
<dbReference type="AlphaFoldDB" id="A0A518G561"/>
<accession>A0A518G561</accession>
<gene>
    <name evidence="1" type="ORF">Q31a_20380</name>
</gene>
<reference evidence="1 2" key="1">
    <citation type="submission" date="2019-02" db="EMBL/GenBank/DDBJ databases">
        <title>Deep-cultivation of Planctomycetes and their phenomic and genomic characterization uncovers novel biology.</title>
        <authorList>
            <person name="Wiegand S."/>
            <person name="Jogler M."/>
            <person name="Boedeker C."/>
            <person name="Pinto D."/>
            <person name="Vollmers J."/>
            <person name="Rivas-Marin E."/>
            <person name="Kohn T."/>
            <person name="Peeters S.H."/>
            <person name="Heuer A."/>
            <person name="Rast P."/>
            <person name="Oberbeckmann S."/>
            <person name="Bunk B."/>
            <person name="Jeske O."/>
            <person name="Meyerdierks A."/>
            <person name="Storesund J.E."/>
            <person name="Kallscheuer N."/>
            <person name="Luecker S."/>
            <person name="Lage O.M."/>
            <person name="Pohl T."/>
            <person name="Merkel B.J."/>
            <person name="Hornburger P."/>
            <person name="Mueller R.-W."/>
            <person name="Bruemmer F."/>
            <person name="Labrenz M."/>
            <person name="Spormann A.M."/>
            <person name="Op den Camp H."/>
            <person name="Overmann J."/>
            <person name="Amann R."/>
            <person name="Jetten M.S.M."/>
            <person name="Mascher T."/>
            <person name="Medema M.H."/>
            <person name="Devos D.P."/>
            <person name="Kaster A.-K."/>
            <person name="Ovreas L."/>
            <person name="Rohde M."/>
            <person name="Galperin M.Y."/>
            <person name="Jogler C."/>
        </authorList>
    </citation>
    <scope>NUCLEOTIDE SEQUENCE [LARGE SCALE GENOMIC DNA]</scope>
    <source>
        <strain evidence="1 2">Q31a</strain>
    </source>
</reference>
<dbReference type="Proteomes" id="UP000318017">
    <property type="component" value="Chromosome"/>
</dbReference>
<dbReference type="EMBL" id="CP036298">
    <property type="protein sequence ID" value="QDV23733.1"/>
    <property type="molecule type" value="Genomic_DNA"/>
</dbReference>
<evidence type="ECO:0000313" key="2">
    <source>
        <dbReference type="Proteomes" id="UP000318017"/>
    </source>
</evidence>